<dbReference type="Proteomes" id="UP000293638">
    <property type="component" value="Unassembled WGS sequence"/>
</dbReference>
<keyword evidence="2" id="KW-1185">Reference proteome</keyword>
<comment type="caution">
    <text evidence="1">The sequence shown here is derived from an EMBL/GenBank/DDBJ whole genome shotgun (WGS) entry which is preliminary data.</text>
</comment>
<sequence>MTPPVLLPAPSLVSESPAWAALKGAVEQLRPHLAGDGSLSPEGDLTVAQESLASAVAAVAELAPAFPHDAAYLAAVQRDLERWRDGGVGVPDFLDSLLEFHPEQQRVDGVEHLVVFPMYTQNGNPDRHLEAVLLKVTWPAWVAEVEAGDYANPMFVPVEFLDFTAGYDTNSAVLFPETVAVREVPRFTWGAIFCDREAARFRTVMRAALDVLRLELPADVQVLLDDQRVAQETFVLWDVIHDRTHMHGDLPFDPFMVKQRMPFWLYALEELRCDLTAFRAAVELDRAGVAGARLAQYAIVLDRALRFPLAGSRVRNYDGLGGQLLFAFLHRRRVVNWTDNRLSVDWEALPDAVLALLEQIEDLYWRSIDRPKVSHWLAAYELVTTCVEPHPASTWARGREALPLDGPPKELTNLVLPDEFPLSMFFEALSKKIGPVIESTRGIRA</sequence>
<dbReference type="InterPro" id="IPR046306">
    <property type="entry name" value="DUF6421"/>
</dbReference>
<dbReference type="Pfam" id="PF19985">
    <property type="entry name" value="DUF6421"/>
    <property type="match status" value="1"/>
</dbReference>
<protein>
    <submittedName>
        <fullName evidence="1">Uncharacterized protein</fullName>
    </submittedName>
</protein>
<dbReference type="EMBL" id="SGXD01000005">
    <property type="protein sequence ID" value="RZS80012.1"/>
    <property type="molecule type" value="Genomic_DNA"/>
</dbReference>
<gene>
    <name evidence="1" type="ORF">EV189_3491</name>
</gene>
<dbReference type="OrthoDB" id="3755108at2"/>
<name>A0A4Q7NAP4_9ACTN</name>
<dbReference type="AlphaFoldDB" id="A0A4Q7NAP4"/>
<reference evidence="1 2" key="1">
    <citation type="submission" date="2019-02" db="EMBL/GenBank/DDBJ databases">
        <title>Genomic Encyclopedia of Type Strains, Phase IV (KMG-IV): sequencing the most valuable type-strain genomes for metagenomic binning, comparative biology and taxonomic classification.</title>
        <authorList>
            <person name="Goeker M."/>
        </authorList>
    </citation>
    <scope>NUCLEOTIDE SEQUENCE [LARGE SCALE GENOMIC DNA]</scope>
    <source>
        <strain evidence="1 2">DSM 45622</strain>
    </source>
</reference>
<evidence type="ECO:0000313" key="1">
    <source>
        <dbReference type="EMBL" id="RZS80012.1"/>
    </source>
</evidence>
<proteinExistence type="predicted"/>
<organism evidence="1 2">
    <name type="scientific">Motilibacter rhizosphaerae</name>
    <dbReference type="NCBI Taxonomy" id="598652"/>
    <lineage>
        <taxon>Bacteria</taxon>
        <taxon>Bacillati</taxon>
        <taxon>Actinomycetota</taxon>
        <taxon>Actinomycetes</taxon>
        <taxon>Motilibacterales</taxon>
        <taxon>Motilibacteraceae</taxon>
        <taxon>Motilibacter</taxon>
    </lineage>
</organism>
<accession>A0A4Q7NAP4</accession>
<dbReference type="RefSeq" id="WP_130494228.1">
    <property type="nucleotide sequence ID" value="NZ_SGXD01000005.1"/>
</dbReference>
<evidence type="ECO:0000313" key="2">
    <source>
        <dbReference type="Proteomes" id="UP000293638"/>
    </source>
</evidence>